<reference evidence="8 9" key="1">
    <citation type="journal article" date="2019" name="Nat. Med.">
        <title>A library of human gut bacterial isolates paired with longitudinal multiomics data enables mechanistic microbiome research.</title>
        <authorList>
            <person name="Poyet M."/>
            <person name="Groussin M."/>
            <person name="Gibbons S.M."/>
            <person name="Avila-Pacheco J."/>
            <person name="Jiang X."/>
            <person name="Kearney S.M."/>
            <person name="Perrotta A.R."/>
            <person name="Berdy B."/>
            <person name="Zhao S."/>
            <person name="Lieberman T.D."/>
            <person name="Swanson P.K."/>
            <person name="Smith M."/>
            <person name="Roesemann S."/>
            <person name="Alexander J.E."/>
            <person name="Rich S.A."/>
            <person name="Livny J."/>
            <person name="Vlamakis H."/>
            <person name="Clish C."/>
            <person name="Bullock K."/>
            <person name="Deik A."/>
            <person name="Scott J."/>
            <person name="Pierce K.A."/>
            <person name="Xavier R.J."/>
            <person name="Alm E.J."/>
        </authorList>
    </citation>
    <scope>NUCLEOTIDE SEQUENCE [LARGE SCALE GENOMIC DNA]</scope>
    <source>
        <strain evidence="8 9">BIOML-A198</strain>
    </source>
</reference>
<protein>
    <submittedName>
        <fullName evidence="8">Metal ABC transporter permease</fullName>
    </submittedName>
</protein>
<evidence type="ECO:0000256" key="4">
    <source>
        <dbReference type="ARBA" id="ARBA00022989"/>
    </source>
</evidence>
<evidence type="ECO:0000256" key="2">
    <source>
        <dbReference type="ARBA" id="ARBA00008034"/>
    </source>
</evidence>
<feature type="transmembrane region" description="Helical" evidence="7">
    <location>
        <begin position="136"/>
        <end position="154"/>
    </location>
</feature>
<keyword evidence="3 6" id="KW-0812">Transmembrane</keyword>
<dbReference type="Proteomes" id="UP000487649">
    <property type="component" value="Unassembled WGS sequence"/>
</dbReference>
<feature type="transmembrane region" description="Helical" evidence="7">
    <location>
        <begin position="12"/>
        <end position="37"/>
    </location>
</feature>
<dbReference type="SUPFAM" id="SSF81345">
    <property type="entry name" value="ABC transporter involved in vitamin B12 uptake, BtuC"/>
    <property type="match status" value="1"/>
</dbReference>
<dbReference type="GO" id="GO:0055085">
    <property type="term" value="P:transmembrane transport"/>
    <property type="evidence" value="ECO:0007669"/>
    <property type="project" value="InterPro"/>
</dbReference>
<dbReference type="GO" id="GO:0010043">
    <property type="term" value="P:response to zinc ion"/>
    <property type="evidence" value="ECO:0007669"/>
    <property type="project" value="TreeGrafter"/>
</dbReference>
<dbReference type="RefSeq" id="WP_006784248.1">
    <property type="nucleotide sequence ID" value="NZ_CABJBH010000017.1"/>
</dbReference>
<dbReference type="GO" id="GO:0043190">
    <property type="term" value="C:ATP-binding cassette (ABC) transporter complex"/>
    <property type="evidence" value="ECO:0007669"/>
    <property type="project" value="InterPro"/>
</dbReference>
<feature type="transmembrane region" description="Helical" evidence="7">
    <location>
        <begin position="175"/>
        <end position="193"/>
    </location>
</feature>
<feature type="transmembrane region" description="Helical" evidence="7">
    <location>
        <begin position="93"/>
        <end position="116"/>
    </location>
</feature>
<feature type="transmembrane region" description="Helical" evidence="7">
    <location>
        <begin position="57"/>
        <end position="81"/>
    </location>
</feature>
<dbReference type="PANTHER" id="PTHR30477:SF0">
    <property type="entry name" value="METAL TRANSPORT SYSTEM MEMBRANE PROTEIN TM_0125-RELATED"/>
    <property type="match status" value="1"/>
</dbReference>
<keyword evidence="6" id="KW-0813">Transport</keyword>
<dbReference type="InterPro" id="IPR037294">
    <property type="entry name" value="ABC_BtuC-like"/>
</dbReference>
<comment type="subcellular location">
    <subcellularLocation>
        <location evidence="6">Cell membrane</location>
        <topology evidence="6">Multi-pass membrane protein</topology>
    </subcellularLocation>
    <subcellularLocation>
        <location evidence="1">Membrane</location>
        <topology evidence="1">Multi-pass membrane protein</topology>
    </subcellularLocation>
</comment>
<dbReference type="PANTHER" id="PTHR30477">
    <property type="entry name" value="ABC-TRANSPORTER METAL-BINDING PROTEIN"/>
    <property type="match status" value="1"/>
</dbReference>
<organism evidence="8 9">
    <name type="scientific">Turicibacter sanguinis</name>
    <dbReference type="NCBI Taxonomy" id="154288"/>
    <lineage>
        <taxon>Bacteria</taxon>
        <taxon>Bacillati</taxon>
        <taxon>Bacillota</taxon>
        <taxon>Erysipelotrichia</taxon>
        <taxon>Erysipelotrichales</taxon>
        <taxon>Turicibacteraceae</taxon>
        <taxon>Turicibacter</taxon>
    </lineage>
</organism>
<evidence type="ECO:0000256" key="6">
    <source>
        <dbReference type="RuleBase" id="RU003943"/>
    </source>
</evidence>
<sequence>MIEILVEMFSYPFLVRAMVVGLLVSLCCAMLGVSLVLKRYSMIGDGLSNVGFGALAVASVLNVAPLSFAIPVVVAAAFFLLRMNENSLIKGDAAIALVSTGSLSIGVLVMSLTTGMNLDVCNYMFGSILAMTQSDVYLSMVLSALVLLLFILFYHKMFAITFDETFAKATGIRVGFYKMLLAVLTALTITLGMRLMGTLLISSLIVFPALTAMRLCRSFKWVMIHSIFISFICFFLGLVMSYLAATPPGASVVAMNIVMFFIYSLLSFVSKGVKR</sequence>
<gene>
    <name evidence="8" type="ORF">GMA92_04465</name>
</gene>
<comment type="caution">
    <text evidence="8">The sequence shown here is derived from an EMBL/GenBank/DDBJ whole genome shotgun (WGS) entry which is preliminary data.</text>
</comment>
<proteinExistence type="inferred from homology"/>
<dbReference type="AlphaFoldDB" id="A0A9X4XG03"/>
<evidence type="ECO:0000313" key="8">
    <source>
        <dbReference type="EMBL" id="MTK20692.1"/>
    </source>
</evidence>
<keyword evidence="5 7" id="KW-0472">Membrane</keyword>
<dbReference type="OrthoDB" id="9798540at2"/>
<dbReference type="Pfam" id="PF00950">
    <property type="entry name" value="ABC-3"/>
    <property type="match status" value="1"/>
</dbReference>
<keyword evidence="4 7" id="KW-1133">Transmembrane helix</keyword>
<feature type="transmembrane region" description="Helical" evidence="7">
    <location>
        <begin position="199"/>
        <end position="216"/>
    </location>
</feature>
<accession>A0A9X4XG03</accession>
<evidence type="ECO:0000313" key="9">
    <source>
        <dbReference type="Proteomes" id="UP000487649"/>
    </source>
</evidence>
<feature type="transmembrane region" description="Helical" evidence="7">
    <location>
        <begin position="223"/>
        <end position="244"/>
    </location>
</feature>
<name>A0A9X4XG03_9FIRM</name>
<dbReference type="Gene3D" id="1.10.3470.10">
    <property type="entry name" value="ABC transporter involved in vitamin B12 uptake, BtuC"/>
    <property type="match status" value="1"/>
</dbReference>
<dbReference type="EMBL" id="WMQE01000007">
    <property type="protein sequence ID" value="MTK20692.1"/>
    <property type="molecule type" value="Genomic_DNA"/>
</dbReference>
<evidence type="ECO:0000256" key="3">
    <source>
        <dbReference type="ARBA" id="ARBA00022692"/>
    </source>
</evidence>
<evidence type="ECO:0000256" key="7">
    <source>
        <dbReference type="SAM" id="Phobius"/>
    </source>
</evidence>
<evidence type="ECO:0000256" key="1">
    <source>
        <dbReference type="ARBA" id="ARBA00004141"/>
    </source>
</evidence>
<feature type="transmembrane region" description="Helical" evidence="7">
    <location>
        <begin position="250"/>
        <end position="269"/>
    </location>
</feature>
<dbReference type="CDD" id="cd06550">
    <property type="entry name" value="TM_ABC_iron-siderophores_like"/>
    <property type="match status" value="1"/>
</dbReference>
<dbReference type="InterPro" id="IPR001626">
    <property type="entry name" value="ABC_TroCD"/>
</dbReference>
<evidence type="ECO:0000256" key="5">
    <source>
        <dbReference type="ARBA" id="ARBA00023136"/>
    </source>
</evidence>
<comment type="similarity">
    <text evidence="2 6">Belongs to the ABC-3 integral membrane protein family.</text>
</comment>